<dbReference type="GO" id="GO:0016491">
    <property type="term" value="F:oxidoreductase activity"/>
    <property type="evidence" value="ECO:0007669"/>
    <property type="project" value="UniProtKB-KW"/>
</dbReference>
<dbReference type="SUPFAM" id="SSF51735">
    <property type="entry name" value="NAD(P)-binding Rossmann-fold domains"/>
    <property type="match status" value="1"/>
</dbReference>
<comment type="caution">
    <text evidence="3">The sequence shown here is derived from an EMBL/GenBank/DDBJ whole genome shotgun (WGS) entry which is preliminary data.</text>
</comment>
<dbReference type="OrthoDB" id="9795543at2"/>
<dbReference type="InterPro" id="IPR000683">
    <property type="entry name" value="Gfo/Idh/MocA-like_OxRdtase_N"/>
</dbReference>
<name>A0A399T7T1_9BACT</name>
<dbReference type="Pfam" id="PF01408">
    <property type="entry name" value="GFO_IDH_MocA"/>
    <property type="match status" value="1"/>
</dbReference>
<dbReference type="Proteomes" id="UP000265926">
    <property type="component" value="Unassembled WGS sequence"/>
</dbReference>
<organism evidence="3 4">
    <name type="scientific">Maribellus luteus</name>
    <dbReference type="NCBI Taxonomy" id="2305463"/>
    <lineage>
        <taxon>Bacteria</taxon>
        <taxon>Pseudomonadati</taxon>
        <taxon>Bacteroidota</taxon>
        <taxon>Bacteroidia</taxon>
        <taxon>Marinilabiliales</taxon>
        <taxon>Prolixibacteraceae</taxon>
        <taxon>Maribellus</taxon>
    </lineage>
</organism>
<dbReference type="PANTHER" id="PTHR43818:SF11">
    <property type="entry name" value="BCDNA.GH03377"/>
    <property type="match status" value="1"/>
</dbReference>
<evidence type="ECO:0000313" key="4">
    <source>
        <dbReference type="Proteomes" id="UP000265926"/>
    </source>
</evidence>
<dbReference type="GO" id="GO:0000166">
    <property type="term" value="F:nucleotide binding"/>
    <property type="evidence" value="ECO:0007669"/>
    <property type="project" value="InterPro"/>
</dbReference>
<keyword evidence="1" id="KW-0560">Oxidoreductase</keyword>
<sequence>MEEKKSNKISRRDTLKALVTLPVLGYFANRFYVKYENDLSSSDFTRMKLEVADTSIQIPAAGYSSKGKQIRLGIVGNGFRGPQVLRSLGFAEKEWSEDKIKNGVPGPRLQSFLDQEDLNIVITGVCDTFSQRAEEAADIVSSPFRSGGAKQLNRPKIYANYREMLADDNLDAVVILTPDHWHAKMAIDAARAGKHVYLEKPMCQTAEEAKLLRDVTLETGIILQVGHQNRQQASYIMAKEIIDKGVIGPVSLVETYTNRNNDHGAWIRGIPKNANASNINWKEFLGDKAWREMDLDRYFNWQKWFEYGTGPAGNQFTHEFDCVNQVMDLGIPKRVIASGGNYYFNDPRDIPDVFNAIFEYPDRGMSLTYDCTLRNSRLRDKTFLGKDASMEVNVGVAVFPDSQSEKYKKYELESDTPLYTYHPKSDAVDAVTSATAKYYHDRGFGYTYHNGKKLDATYLHVKEWLYCIRQGIQPSCNVNRGFEETTTFYMSNLAYLEKRVVEWDAENEKII</sequence>
<dbReference type="PANTHER" id="PTHR43818">
    <property type="entry name" value="BCDNA.GH03377"/>
    <property type="match status" value="1"/>
</dbReference>
<proteinExistence type="predicted"/>
<accession>A0A399T7T1</accession>
<dbReference type="RefSeq" id="WP_119436680.1">
    <property type="nucleotide sequence ID" value="NZ_QWGR01000002.1"/>
</dbReference>
<evidence type="ECO:0000259" key="2">
    <source>
        <dbReference type="Pfam" id="PF01408"/>
    </source>
</evidence>
<evidence type="ECO:0000313" key="3">
    <source>
        <dbReference type="EMBL" id="RIJ49993.1"/>
    </source>
</evidence>
<dbReference type="SUPFAM" id="SSF55347">
    <property type="entry name" value="Glyceraldehyde-3-phosphate dehydrogenase-like, C-terminal domain"/>
    <property type="match status" value="1"/>
</dbReference>
<protein>
    <submittedName>
        <fullName evidence="3">Gfo/Idh/MocA family oxidoreductase</fullName>
    </submittedName>
</protein>
<gene>
    <name evidence="3" type="ORF">D1614_04410</name>
</gene>
<dbReference type="AlphaFoldDB" id="A0A399T7T1"/>
<keyword evidence="4" id="KW-1185">Reference proteome</keyword>
<reference evidence="3 4" key="1">
    <citation type="submission" date="2018-08" db="EMBL/GenBank/DDBJ databases">
        <title>Pallidiluteibacterium maritimus gen. nov., sp. nov., isolated from coastal sediment.</title>
        <authorList>
            <person name="Zhou L.Y."/>
        </authorList>
    </citation>
    <scope>NUCLEOTIDE SEQUENCE [LARGE SCALE GENOMIC DNA]</scope>
    <source>
        <strain evidence="3 4">XSD2</strain>
    </source>
</reference>
<dbReference type="InterPro" id="IPR036291">
    <property type="entry name" value="NAD(P)-bd_dom_sf"/>
</dbReference>
<dbReference type="EMBL" id="QWGR01000002">
    <property type="protein sequence ID" value="RIJ49993.1"/>
    <property type="molecule type" value="Genomic_DNA"/>
</dbReference>
<evidence type="ECO:0000256" key="1">
    <source>
        <dbReference type="ARBA" id="ARBA00023002"/>
    </source>
</evidence>
<dbReference type="InterPro" id="IPR050463">
    <property type="entry name" value="Gfo/Idh/MocA_oxidrdct_glycsds"/>
</dbReference>
<dbReference type="Gene3D" id="3.40.50.720">
    <property type="entry name" value="NAD(P)-binding Rossmann-like Domain"/>
    <property type="match status" value="1"/>
</dbReference>
<dbReference type="Gene3D" id="3.30.360.10">
    <property type="entry name" value="Dihydrodipicolinate Reductase, domain 2"/>
    <property type="match status" value="1"/>
</dbReference>
<feature type="domain" description="Gfo/Idh/MocA-like oxidoreductase N-terminal" evidence="2">
    <location>
        <begin position="71"/>
        <end position="227"/>
    </location>
</feature>